<organism evidence="1 2">
    <name type="scientific">Archangium gephyra</name>
    <dbReference type="NCBI Taxonomy" id="48"/>
    <lineage>
        <taxon>Bacteria</taxon>
        <taxon>Pseudomonadati</taxon>
        <taxon>Myxococcota</taxon>
        <taxon>Myxococcia</taxon>
        <taxon>Myxococcales</taxon>
        <taxon>Cystobacterineae</taxon>
        <taxon>Archangiaceae</taxon>
        <taxon>Archangium</taxon>
    </lineage>
</organism>
<reference evidence="1 2" key="1">
    <citation type="submission" date="2017-08" db="EMBL/GenBank/DDBJ databases">
        <title>Infants hospitalized years apart are colonized by the same room-sourced microbial strains.</title>
        <authorList>
            <person name="Brooks B."/>
            <person name="Olm M.R."/>
            <person name="Firek B.A."/>
            <person name="Baker R."/>
            <person name="Thomas B.C."/>
            <person name="Morowitz M.J."/>
            <person name="Banfield J.F."/>
        </authorList>
    </citation>
    <scope>NUCLEOTIDE SEQUENCE [LARGE SCALE GENOMIC DNA]</scope>
    <source>
        <strain evidence="1">S2_003_000_R2_14</strain>
    </source>
</reference>
<evidence type="ECO:0000313" key="2">
    <source>
        <dbReference type="Proteomes" id="UP000249061"/>
    </source>
</evidence>
<name>A0A2W5TMA0_9BACT</name>
<proteinExistence type="predicted"/>
<dbReference type="Proteomes" id="UP000249061">
    <property type="component" value="Unassembled WGS sequence"/>
</dbReference>
<dbReference type="AlphaFoldDB" id="A0A2W5TMA0"/>
<comment type="caution">
    <text evidence="1">The sequence shown here is derived from an EMBL/GenBank/DDBJ whole genome shotgun (WGS) entry which is preliminary data.</text>
</comment>
<accession>A0A2W5TMA0</accession>
<gene>
    <name evidence="1" type="ORF">DI536_15750</name>
</gene>
<protein>
    <submittedName>
        <fullName evidence="1">Uncharacterized protein</fullName>
    </submittedName>
</protein>
<sequence>MTFALLVLLTAAPDAGLPHWKKAVDAPVVTALYSRKPNLEKSTGGKVLPAFASLSAFARSKHASMAAWSQAHRAVFATLAELSTQKKPDLADQNLGREGSPVPFTHVRELGLTPNPGAKVVSHRMESASCCDDGPPTKQVQTSHPVRLRRDGEGRITAALFHDQGSGAQFHDDEWRVFTFDEDGRNTGFATFLRSEHTMRLGPEIQLTVCTTGWSGGAPATVECHDAHDDGDEFNFVTRRQVWTN</sequence>
<dbReference type="EMBL" id="QFQP01000012">
    <property type="protein sequence ID" value="PZR12355.1"/>
    <property type="molecule type" value="Genomic_DNA"/>
</dbReference>
<evidence type="ECO:0000313" key="1">
    <source>
        <dbReference type="EMBL" id="PZR12355.1"/>
    </source>
</evidence>